<evidence type="ECO:0000256" key="2">
    <source>
        <dbReference type="ARBA" id="ARBA00022679"/>
    </source>
</evidence>
<gene>
    <name evidence="6" type="ORF">LCGC14_1971440</name>
</gene>
<dbReference type="AlphaFoldDB" id="A0A0F9I8P9"/>
<accession>A0A0F9I8P9</accession>
<proteinExistence type="inferred from homology"/>
<sequence>MLTKAFIPYGGYYSTPFARWQGSLANENSISLAAETSKRWLAEKDWDPNMFDYFILGITVGQPKLFYAGPWASALLGATLTPGVVISQACSTSTTCIYQAAVGVETGQYDNALALMTDRCSNGPHTIWPNPKGPGGLVVSENWVMDHFNLDPWGGTAMIQTAENVVKETGITREACDEVTLRRYEQYKDALADDRAFQERYMFPVEINLSKKKTIMVAEDEGVFETTKEGLAGLRPVIPGSAHTFGTQTHPADGNCGVTLTTREKARELSSEPDIEIQVVSYGHARVKRAFMAMAVVPAAKMALEKAGITVDDVGAIKTHNPFAANDIYMADEMKIDVNGFNNYGCSLIFGHPQAPTAGRLIIEGIEEVAIQGGGYMLFTGCAAGDTGAALVLKVG</sequence>
<evidence type="ECO:0000259" key="5">
    <source>
        <dbReference type="Pfam" id="PF02803"/>
    </source>
</evidence>
<protein>
    <recommendedName>
        <fullName evidence="7">Thiolase N-terminal domain-containing protein</fullName>
    </recommendedName>
</protein>
<evidence type="ECO:0008006" key="7">
    <source>
        <dbReference type="Google" id="ProtNLM"/>
    </source>
</evidence>
<dbReference type="InterPro" id="IPR016039">
    <property type="entry name" value="Thiolase-like"/>
</dbReference>
<keyword evidence="2" id="KW-0808">Transferase</keyword>
<evidence type="ECO:0000256" key="1">
    <source>
        <dbReference type="ARBA" id="ARBA00010982"/>
    </source>
</evidence>
<evidence type="ECO:0000256" key="3">
    <source>
        <dbReference type="ARBA" id="ARBA00023315"/>
    </source>
</evidence>
<dbReference type="InterPro" id="IPR020617">
    <property type="entry name" value="Thiolase_C"/>
</dbReference>
<dbReference type="SUPFAM" id="SSF53901">
    <property type="entry name" value="Thiolase-like"/>
    <property type="match status" value="2"/>
</dbReference>
<name>A0A0F9I8P9_9ZZZZ</name>
<comment type="caution">
    <text evidence="6">The sequence shown here is derived from an EMBL/GenBank/DDBJ whole genome shotgun (WGS) entry which is preliminary data.</text>
</comment>
<organism evidence="6">
    <name type="scientific">marine sediment metagenome</name>
    <dbReference type="NCBI Taxonomy" id="412755"/>
    <lineage>
        <taxon>unclassified sequences</taxon>
        <taxon>metagenomes</taxon>
        <taxon>ecological metagenomes</taxon>
    </lineage>
</organism>
<dbReference type="Pfam" id="PF00108">
    <property type="entry name" value="Thiolase_N"/>
    <property type="match status" value="1"/>
</dbReference>
<dbReference type="EMBL" id="LAZR01021887">
    <property type="protein sequence ID" value="KKL83767.1"/>
    <property type="molecule type" value="Genomic_DNA"/>
</dbReference>
<dbReference type="InterPro" id="IPR002155">
    <property type="entry name" value="Thiolase"/>
</dbReference>
<dbReference type="Gene3D" id="3.40.47.10">
    <property type="match status" value="2"/>
</dbReference>
<feature type="domain" description="Thiolase C-terminal" evidence="5">
    <location>
        <begin position="278"/>
        <end position="394"/>
    </location>
</feature>
<evidence type="ECO:0000259" key="4">
    <source>
        <dbReference type="Pfam" id="PF00108"/>
    </source>
</evidence>
<dbReference type="PANTHER" id="PTHR18919">
    <property type="entry name" value="ACETYL-COA C-ACYLTRANSFERASE"/>
    <property type="match status" value="1"/>
</dbReference>
<comment type="similarity">
    <text evidence="1">Belongs to the thiolase-like superfamily. Thiolase family.</text>
</comment>
<dbReference type="InterPro" id="IPR020616">
    <property type="entry name" value="Thiolase_N"/>
</dbReference>
<keyword evidence="3" id="KW-0012">Acyltransferase</keyword>
<dbReference type="GO" id="GO:0016747">
    <property type="term" value="F:acyltransferase activity, transferring groups other than amino-acyl groups"/>
    <property type="evidence" value="ECO:0007669"/>
    <property type="project" value="InterPro"/>
</dbReference>
<dbReference type="PANTHER" id="PTHR18919:SF107">
    <property type="entry name" value="ACETYL-COA ACETYLTRANSFERASE, CYTOSOLIC"/>
    <property type="match status" value="1"/>
</dbReference>
<evidence type="ECO:0000313" key="6">
    <source>
        <dbReference type="EMBL" id="KKL83767.1"/>
    </source>
</evidence>
<reference evidence="6" key="1">
    <citation type="journal article" date="2015" name="Nature">
        <title>Complex archaea that bridge the gap between prokaryotes and eukaryotes.</title>
        <authorList>
            <person name="Spang A."/>
            <person name="Saw J.H."/>
            <person name="Jorgensen S.L."/>
            <person name="Zaremba-Niedzwiedzka K."/>
            <person name="Martijn J."/>
            <person name="Lind A.E."/>
            <person name="van Eijk R."/>
            <person name="Schleper C."/>
            <person name="Guy L."/>
            <person name="Ettema T.J."/>
        </authorList>
    </citation>
    <scope>NUCLEOTIDE SEQUENCE</scope>
</reference>
<feature type="domain" description="Thiolase N-terminal" evidence="4">
    <location>
        <begin position="14"/>
        <end position="239"/>
    </location>
</feature>
<dbReference type="CDD" id="cd00751">
    <property type="entry name" value="thiolase"/>
    <property type="match status" value="1"/>
</dbReference>
<dbReference type="Pfam" id="PF02803">
    <property type="entry name" value="Thiolase_C"/>
    <property type="match status" value="1"/>
</dbReference>
<dbReference type="PIRSF" id="PIRSF000429">
    <property type="entry name" value="Ac-CoA_Ac_transf"/>
    <property type="match status" value="1"/>
</dbReference>